<reference evidence="1 2" key="1">
    <citation type="submission" date="2022-10" db="EMBL/GenBank/DDBJ databases">
        <title>Luteolibacter arcticus strain CCTCC AB 2014275, whole genome shotgun sequencing project.</title>
        <authorList>
            <person name="Zhao G."/>
            <person name="Shen L."/>
        </authorList>
    </citation>
    <scope>NUCLEOTIDE SEQUENCE [LARGE SCALE GENOMIC DNA]</scope>
    <source>
        <strain evidence="1 2">CCTCC AB 2014275</strain>
    </source>
</reference>
<gene>
    <name evidence="1" type="ORF">OKA05_15670</name>
</gene>
<dbReference type="InterPro" id="IPR036583">
    <property type="entry name" value="23S_rRNA_IVS_sf"/>
</dbReference>
<dbReference type="PANTHER" id="PTHR38471">
    <property type="entry name" value="FOUR HELIX BUNDLE PROTEIN"/>
    <property type="match status" value="1"/>
</dbReference>
<sequence length="134" mass="15269">MRDQKPEARDQKMHSHNFENLEVWRRGCRLAVDVFVASHGSRDFALKDQIQRSALSIPSNIAEGAERPSDADFCRFLGYSKGSCGELRTQLMVHREVCRELGLDPFAKTDSMIEETREISRMLSGLMQKVGHES</sequence>
<dbReference type="Proteomes" id="UP001320876">
    <property type="component" value="Unassembled WGS sequence"/>
</dbReference>
<dbReference type="NCBIfam" id="NF008912">
    <property type="entry name" value="PRK12275.1-6"/>
    <property type="match status" value="1"/>
</dbReference>
<dbReference type="SUPFAM" id="SSF158446">
    <property type="entry name" value="IVS-encoded protein-like"/>
    <property type="match status" value="1"/>
</dbReference>
<dbReference type="PANTHER" id="PTHR38471:SF2">
    <property type="entry name" value="FOUR HELIX BUNDLE PROTEIN"/>
    <property type="match status" value="1"/>
</dbReference>
<name>A0ABT3GKK8_9BACT</name>
<dbReference type="NCBIfam" id="TIGR02436">
    <property type="entry name" value="four helix bundle protein"/>
    <property type="match status" value="1"/>
</dbReference>
<accession>A0ABT3GKK8</accession>
<evidence type="ECO:0000313" key="2">
    <source>
        <dbReference type="Proteomes" id="UP001320876"/>
    </source>
</evidence>
<keyword evidence="2" id="KW-1185">Reference proteome</keyword>
<dbReference type="EMBL" id="JAPDDT010000006">
    <property type="protein sequence ID" value="MCW1924006.1"/>
    <property type="molecule type" value="Genomic_DNA"/>
</dbReference>
<evidence type="ECO:0000313" key="1">
    <source>
        <dbReference type="EMBL" id="MCW1924006.1"/>
    </source>
</evidence>
<organism evidence="1 2">
    <name type="scientific">Luteolibacter arcticus</name>
    <dbReference type="NCBI Taxonomy" id="1581411"/>
    <lineage>
        <taxon>Bacteria</taxon>
        <taxon>Pseudomonadati</taxon>
        <taxon>Verrucomicrobiota</taxon>
        <taxon>Verrucomicrobiia</taxon>
        <taxon>Verrucomicrobiales</taxon>
        <taxon>Verrucomicrobiaceae</taxon>
        <taxon>Luteolibacter</taxon>
    </lineage>
</organism>
<protein>
    <submittedName>
        <fullName evidence="1">Four helix bundle protein</fullName>
    </submittedName>
</protein>
<dbReference type="InterPro" id="IPR012657">
    <property type="entry name" value="23S_rRNA-intervening_sequence"/>
</dbReference>
<proteinExistence type="predicted"/>
<comment type="caution">
    <text evidence="1">The sequence shown here is derived from an EMBL/GenBank/DDBJ whole genome shotgun (WGS) entry which is preliminary data.</text>
</comment>
<dbReference type="CDD" id="cd16377">
    <property type="entry name" value="23S_rRNA_IVP_like"/>
    <property type="match status" value="1"/>
</dbReference>
<dbReference type="Gene3D" id="1.20.1440.60">
    <property type="entry name" value="23S rRNA-intervening sequence"/>
    <property type="match status" value="1"/>
</dbReference>
<dbReference type="Pfam" id="PF05635">
    <property type="entry name" value="23S_rRNA_IVP"/>
    <property type="match status" value="1"/>
</dbReference>
<dbReference type="RefSeq" id="WP_264488112.1">
    <property type="nucleotide sequence ID" value="NZ_JAPDDT010000006.1"/>
</dbReference>